<organism evidence="3 4">
    <name type="scientific">Shewanella woodyi (strain ATCC 51908 / MS32)</name>
    <dbReference type="NCBI Taxonomy" id="392500"/>
    <lineage>
        <taxon>Bacteria</taxon>
        <taxon>Pseudomonadati</taxon>
        <taxon>Pseudomonadota</taxon>
        <taxon>Gammaproteobacteria</taxon>
        <taxon>Alteromonadales</taxon>
        <taxon>Shewanellaceae</taxon>
        <taxon>Shewanella</taxon>
    </lineage>
</organism>
<dbReference type="eggNOG" id="COG5184">
    <property type="taxonomic scope" value="Bacteria"/>
</dbReference>
<keyword evidence="2" id="KW-0732">Signal</keyword>
<proteinExistence type="predicted"/>
<dbReference type="AlphaFoldDB" id="B1KL20"/>
<evidence type="ECO:0000313" key="3">
    <source>
        <dbReference type="EMBL" id="ACA88826.1"/>
    </source>
</evidence>
<dbReference type="HOGENOM" id="CLU_308568_0_0_6"/>
<feature type="region of interest" description="Disordered" evidence="1">
    <location>
        <begin position="630"/>
        <end position="656"/>
    </location>
</feature>
<dbReference type="Proteomes" id="UP000002168">
    <property type="component" value="Chromosome"/>
</dbReference>
<gene>
    <name evidence="3" type="ordered locus">Swoo_4576</name>
</gene>
<evidence type="ECO:0008006" key="5">
    <source>
        <dbReference type="Google" id="ProtNLM"/>
    </source>
</evidence>
<dbReference type="RefSeq" id="WP_012327151.1">
    <property type="nucleotide sequence ID" value="NC_010506.1"/>
</dbReference>
<dbReference type="PROSITE" id="PS51257">
    <property type="entry name" value="PROKAR_LIPOPROTEIN"/>
    <property type="match status" value="1"/>
</dbReference>
<feature type="signal peptide" evidence="2">
    <location>
        <begin position="1"/>
        <end position="20"/>
    </location>
</feature>
<evidence type="ECO:0000313" key="4">
    <source>
        <dbReference type="Proteomes" id="UP000002168"/>
    </source>
</evidence>
<name>B1KL20_SHEWM</name>
<protein>
    <recommendedName>
        <fullName evidence="5">Lipoprotein</fullName>
    </recommendedName>
</protein>
<feature type="chain" id="PRO_5002764625" description="Lipoprotein" evidence="2">
    <location>
        <begin position="21"/>
        <end position="956"/>
    </location>
</feature>
<keyword evidence="4" id="KW-1185">Reference proteome</keyword>
<reference evidence="3 4" key="1">
    <citation type="submission" date="2008-02" db="EMBL/GenBank/DDBJ databases">
        <title>Complete sequence of Shewanella woodyi ATCC 51908.</title>
        <authorList>
            <consortium name="US DOE Joint Genome Institute"/>
            <person name="Copeland A."/>
            <person name="Lucas S."/>
            <person name="Lapidus A."/>
            <person name="Glavina del Rio T."/>
            <person name="Dalin E."/>
            <person name="Tice H."/>
            <person name="Bruce D."/>
            <person name="Goodwin L."/>
            <person name="Pitluck S."/>
            <person name="Sims D."/>
            <person name="Brettin T."/>
            <person name="Detter J.C."/>
            <person name="Han C."/>
            <person name="Kuske C.R."/>
            <person name="Schmutz J."/>
            <person name="Larimer F."/>
            <person name="Land M."/>
            <person name="Hauser L."/>
            <person name="Kyrpides N."/>
            <person name="Lykidis A."/>
            <person name="Zhao J.-S."/>
            <person name="Richardson P."/>
        </authorList>
    </citation>
    <scope>NUCLEOTIDE SEQUENCE [LARGE SCALE GENOMIC DNA]</scope>
    <source>
        <strain evidence="4">ATCC 51908 / MS32</strain>
    </source>
</reference>
<dbReference type="KEGG" id="swd:Swoo_4576"/>
<evidence type="ECO:0000256" key="1">
    <source>
        <dbReference type="SAM" id="MobiDB-lite"/>
    </source>
</evidence>
<accession>B1KL20</accession>
<dbReference type="EMBL" id="CP000961">
    <property type="protein sequence ID" value="ACA88826.1"/>
    <property type="molecule type" value="Genomic_DNA"/>
</dbReference>
<dbReference type="STRING" id="392500.Swoo_4576"/>
<evidence type="ECO:0000256" key="2">
    <source>
        <dbReference type="SAM" id="SignalP"/>
    </source>
</evidence>
<sequence length="956" mass="103919" precursor="true">MNTKHLLFLAFPLLTLSACGGSDNNDSTPPPEPTPEPAQIVMSGKVADGYLVGAKVCLDLNENKLCDDGEPSAISSAGGDFSITDATQEQIDTFPLLVEVTAGVVDEDTGEAITQPYTMTAPVGYEFVSPLTTMVQNEVEQGSELTEAETNLQALLGTSLELSQDYVAQQLNDELEGDVQSEYERLHQVAQVTALLIATNLEAIQTAADDAGITADDMVGLIVDQIIEALDEIVTEVEFVNEQGGEFDPTDVVESETVTDASTVSTDDLEGQVQIRDTEATAAAANLTELVSGDGINFFDDGYYDNMLHLSYGTLTYDADTETSSETLFELINGEFVEETEISDEDDLILTESGWIASSDNFIISSLNDDGSMTLVNSELPILSELIFAEQISVTDLKIKLFLSEQADTDVWHKIIPEAVTFSAEAEAFELSFSNINDVYSIFNWDDCLEDDLFEGMCNSVWAHTAASEIDGPATTLNSLISASASDGMVNNIVGPHVGWDGSRSIIAEMVEGGEVNYYKIEWQAQSDSGEVSSVASLFATGTWRDETVMEQRLLLLALPESVRNFGDNDDGDMGELLFAEYEGAVRRGEFIAAGLVSDDDEWVFNLTAKNDILENLDLTLLDNVMPPEPDNSDFVCRDGDSDWDEETDQPKEGTTRSYSEYLALVANCRDGEPQLFNTEMLAGNKLKSFDSDGEIETILTFNADGTGSHTDNDAEEPMVEDYQWTVNDTGEIVIEIGNSAGTNDTRAVISLIKQDGDHFSVKGFLEESEWSPMDGTVGEVWSDKLKLFPLPEPDTSLFVCGEGDSTWNDETDQPVTETLASLTEYQALVTSCRDGNEASFNTDMLSGKQLKSFDSDGNVETILLFNSDGSGTLTEMDDGETTVEELTWEVNSMGELIIDVPNTSGSSDLSVVISLIIQDGDHLSVKGFTEEPEWSQMDGTAGEVWSDSMKLFTPS</sequence>